<evidence type="ECO:0000256" key="1">
    <source>
        <dbReference type="SAM" id="MobiDB-lite"/>
    </source>
</evidence>
<dbReference type="RefSeq" id="WP_308489204.1">
    <property type="nucleotide sequence ID" value="NZ_JAVFCB010000005.1"/>
</dbReference>
<organism evidence="3 4">
    <name type="scientific">Microbacterium capsulatum</name>
    <dbReference type="NCBI Taxonomy" id="3041921"/>
    <lineage>
        <taxon>Bacteria</taxon>
        <taxon>Bacillati</taxon>
        <taxon>Actinomycetota</taxon>
        <taxon>Actinomycetes</taxon>
        <taxon>Micrococcales</taxon>
        <taxon>Microbacteriaceae</taxon>
        <taxon>Microbacterium</taxon>
    </lineage>
</organism>
<sequence>MTVREALSAMGRRWYVLLAIVLVFAGLSYLFYKDGGSYATQTTVTFTLPSRSTLLPESGSTDISIIAFAGAVATSINQGKPVETFSDANAPYYGAGVRQGVMVSLRNTGNQWISSFPSATIDIQIVGRTRQWVLDRQQEALKQIIDVTAAQQAATITPVSDRITATVEPLSTDIQHVTPGRSELTLAGAAMVLAGFITGCSAAVIVDRSIRSRRRRRALKGVDAPTPGARTGGRFA</sequence>
<keyword evidence="4" id="KW-1185">Reference proteome</keyword>
<accession>A0ABU0XH97</accession>
<name>A0ABU0XH97_9MICO</name>
<feature type="transmembrane region" description="Helical" evidence="2">
    <location>
        <begin position="14"/>
        <end position="32"/>
    </location>
</feature>
<proteinExistence type="predicted"/>
<dbReference type="EMBL" id="JAVFCB010000005">
    <property type="protein sequence ID" value="MDQ4214267.1"/>
    <property type="molecule type" value="Genomic_DNA"/>
</dbReference>
<evidence type="ECO:0000313" key="4">
    <source>
        <dbReference type="Proteomes" id="UP001230289"/>
    </source>
</evidence>
<gene>
    <name evidence="3" type="ORF">RBR11_10110</name>
</gene>
<feature type="transmembrane region" description="Helical" evidence="2">
    <location>
        <begin position="184"/>
        <end position="206"/>
    </location>
</feature>
<keyword evidence="2" id="KW-1133">Transmembrane helix</keyword>
<reference evidence="3 4" key="1">
    <citation type="submission" date="2023-08" db="EMBL/GenBank/DDBJ databases">
        <title>Microbacterium sp. nov., isolated from a waste landfill.</title>
        <authorList>
            <person name="Wen W."/>
        </authorList>
    </citation>
    <scope>NUCLEOTIDE SEQUENCE [LARGE SCALE GENOMIC DNA]</scope>
    <source>
        <strain evidence="3 4">ASV81</strain>
    </source>
</reference>
<dbReference type="Proteomes" id="UP001230289">
    <property type="component" value="Unassembled WGS sequence"/>
</dbReference>
<keyword evidence="2" id="KW-0812">Transmembrane</keyword>
<evidence type="ECO:0008006" key="5">
    <source>
        <dbReference type="Google" id="ProtNLM"/>
    </source>
</evidence>
<comment type="caution">
    <text evidence="3">The sequence shown here is derived from an EMBL/GenBank/DDBJ whole genome shotgun (WGS) entry which is preliminary data.</text>
</comment>
<evidence type="ECO:0000256" key="2">
    <source>
        <dbReference type="SAM" id="Phobius"/>
    </source>
</evidence>
<feature type="region of interest" description="Disordered" evidence="1">
    <location>
        <begin position="216"/>
        <end position="236"/>
    </location>
</feature>
<keyword evidence="2" id="KW-0472">Membrane</keyword>
<protein>
    <recommendedName>
        <fullName evidence="5">Capsular polysaccharide biosynthesis protein</fullName>
    </recommendedName>
</protein>
<evidence type="ECO:0000313" key="3">
    <source>
        <dbReference type="EMBL" id="MDQ4214267.1"/>
    </source>
</evidence>